<evidence type="ECO:0000313" key="2">
    <source>
        <dbReference type="EMBL" id="PBJ35971.1"/>
    </source>
</evidence>
<feature type="region of interest" description="Disordered" evidence="1">
    <location>
        <begin position="486"/>
        <end position="506"/>
    </location>
</feature>
<dbReference type="Proteomes" id="UP000218842">
    <property type="component" value="Unassembled WGS sequence"/>
</dbReference>
<dbReference type="Gene3D" id="3.30.870.10">
    <property type="entry name" value="Endonuclease Chain A"/>
    <property type="match status" value="1"/>
</dbReference>
<sequence length="877" mass="94333">MTQIRLELHSPLTLLQRWRRRADNAGLLEFLVTGYTLDLTFVEQRVVSLARGMGARVTILSDANYGVHNPVDIRNAGRVYQHAHVACRGAFHPKLAVLVGEHDVWVAIGSGNPTTAGWGHNDELWLVISSARRSGPLALVQLGAWLRALATHPSLWLPSWIAATLVQIADMITPAIVDDSTPDLQILGNLDQPLVQQLPGGPVTSLHLTAPFFDRQAAAVRALIAQMRPESVIIGVQPSLSSYDGAALVAAAESASRSQFRHLSENGHRISHGKLVEWATGGAMTAMIGSPNISRAALLAATADGGNCELAVIHPITQSLLPQGVSAAPHVVRARCTLPTVEQVRRETLVTLLGARRINTGIHVEVRTTAPATLTIELSSSAAPGQWWPRHQLEVTDADIATVVSAHFPAPETAGTAVRVIAQSGDTRCVSSVVFLTDTARCQPRSAQAGAPRLRRDYTDIFTDPELLARFERDLYDLLRANAAHRHTRPPTHSTPRPTVDDSDRWGGWLNDVETTLGLALTTGLFPAAGAGAGTPCAPTVWTVDVDDKAAAADVDDENDPDIETEANDLADRRQPPDIPAEERRRWRLRANRLRRLATTTPAPGVELRMLVTQLHLDLLAGGVWGPHDDWADSFAEVLTAMPPTDVDDMPERGHAYVGGLVAVGLALLGQDATLHGGRPEDLTLQHTWDAIGKWATHADPDLIDHYLYQPTQTYSRAADRGEVEAVIALAGAARDDPHARLRAALNSDGIDANIVDGVWVADCGSAQPRRYAARIGTLIDRHTDRYAVIARGDRGSCVLLCHKATLAIAESTTRIWRVFTKRSMLSTPASMLAEGLPTGMTFPRTPAAPPPEVVAALASAIGVEVADLTASLHGLS</sequence>
<comment type="caution">
    <text evidence="2">The sequence shown here is derived from an EMBL/GenBank/DDBJ whole genome shotgun (WGS) entry which is preliminary data.</text>
</comment>
<proteinExistence type="predicted"/>
<organism evidence="2 3">
    <name type="scientific">Mycobacterium avium subsp. hominissuis</name>
    <dbReference type="NCBI Taxonomy" id="439334"/>
    <lineage>
        <taxon>Bacteria</taxon>
        <taxon>Bacillati</taxon>
        <taxon>Actinomycetota</taxon>
        <taxon>Actinomycetes</taxon>
        <taxon>Mycobacteriales</taxon>
        <taxon>Mycobacteriaceae</taxon>
        <taxon>Mycobacterium</taxon>
        <taxon>Mycobacterium avium complex (MAC)</taxon>
    </lineage>
</organism>
<dbReference type="RefSeq" id="WP_084031161.1">
    <property type="nucleotide sequence ID" value="NZ_CP076860.1"/>
</dbReference>
<protein>
    <recommendedName>
        <fullName evidence="4">PLD phosphodiesterase domain-containing protein</fullName>
    </recommendedName>
</protein>
<feature type="compositionally biased region" description="Acidic residues" evidence="1">
    <location>
        <begin position="554"/>
        <end position="569"/>
    </location>
</feature>
<gene>
    <name evidence="2" type="ORF">XV03_10475</name>
</gene>
<evidence type="ECO:0008006" key="4">
    <source>
        <dbReference type="Google" id="ProtNLM"/>
    </source>
</evidence>
<reference evidence="2 3" key="1">
    <citation type="journal article" date="2017" name="Genome Biol. Evol.">
        <title>Population Structure and Local Adaptation of MAC Lung Disease Agent Mycobacterium avium subsp. hominissuis.</title>
        <authorList>
            <person name="Yano H."/>
            <person name="Iwamoto T."/>
            <person name="Nishiuchi Y."/>
            <person name="Nakajima C."/>
            <person name="Starkova D.A."/>
            <person name="Mokrousov I."/>
            <person name="Narvskaya O."/>
            <person name="Yoshida S."/>
            <person name="Arikawa K."/>
            <person name="Nakanishi N."/>
            <person name="Osaki K."/>
            <person name="Nakagawa I."/>
            <person name="Ato M."/>
            <person name="Suzuki Y."/>
            <person name="Maruyama F."/>
        </authorList>
    </citation>
    <scope>NUCLEOTIDE SEQUENCE [LARGE SCALE GENOMIC DNA]</scope>
    <source>
        <strain evidence="2 3">OCU466</strain>
    </source>
</reference>
<name>A0A2A3L9D7_MYCAV</name>
<dbReference type="EMBL" id="LBGZ01000065">
    <property type="protein sequence ID" value="PBJ35971.1"/>
    <property type="molecule type" value="Genomic_DNA"/>
</dbReference>
<evidence type="ECO:0000313" key="3">
    <source>
        <dbReference type="Proteomes" id="UP000218842"/>
    </source>
</evidence>
<feature type="region of interest" description="Disordered" evidence="1">
    <location>
        <begin position="551"/>
        <end position="577"/>
    </location>
</feature>
<dbReference type="AlphaFoldDB" id="A0A2A3L9D7"/>
<accession>A0A2A3L9D7</accession>
<evidence type="ECO:0000256" key="1">
    <source>
        <dbReference type="SAM" id="MobiDB-lite"/>
    </source>
</evidence>